<dbReference type="EMBL" id="WBWS01000046">
    <property type="protein sequence ID" value="KAB2757554.1"/>
    <property type="molecule type" value="Genomic_DNA"/>
</dbReference>
<dbReference type="Proteomes" id="UP000481876">
    <property type="component" value="Unassembled WGS sequence"/>
</dbReference>
<comment type="caution">
    <text evidence="1">The sequence shown here is derived from an EMBL/GenBank/DDBJ whole genome shotgun (WGS) entry which is preliminary data.</text>
</comment>
<dbReference type="AlphaFoldDB" id="A0A6L3YYI1"/>
<evidence type="ECO:0000313" key="2">
    <source>
        <dbReference type="Proteomes" id="UP000481876"/>
    </source>
</evidence>
<evidence type="ECO:0000313" key="1">
    <source>
        <dbReference type="EMBL" id="KAB2757554.1"/>
    </source>
</evidence>
<proteinExistence type="predicted"/>
<dbReference type="Gene3D" id="3.40.50.1000">
    <property type="entry name" value="HAD superfamily/HAD-like"/>
    <property type="match status" value="1"/>
</dbReference>
<gene>
    <name evidence="1" type="ORF">F9L04_24910</name>
</gene>
<accession>A0A6L3YYI1</accession>
<reference evidence="1 2" key="1">
    <citation type="submission" date="2019-09" db="EMBL/GenBank/DDBJ databases">
        <title>Taxonomic organization of the family Brucellaceae based on a phylogenomic approach.</title>
        <authorList>
            <person name="Leclercq S."/>
            <person name="Cloeckaert A."/>
            <person name="Zygmunt M.S."/>
        </authorList>
    </citation>
    <scope>NUCLEOTIDE SEQUENCE [LARGE SCALE GENOMIC DNA]</scope>
    <source>
        <strain evidence="1 2">LMG 3313</strain>
    </source>
</reference>
<sequence length="599" mass="67373">MVADPQSAGEFDRSELERLIDAADAVSFDFFDTLFVRPLLDPEDAFDIIAHRHGMHDFRQRRQAAQAAAFRNMLAAGRREITLKDIYACFDGDASAVTALMRMEYELELELIEPNQELFPLFQRLVADGKHVVITSDMYFSADFFIAALRPYGLEQIGLYISADCNATKRDSGELFEHLVRDLGLPPARILHIGDNLLADVTRPQEKGLASFHYRATRLPPKKKGASLGLSLSHGLLRTCGEEINGGSYEELGFLYGGPATVGFLQWIEERARLDRIDHLLFLSRDGYILERVARQSQAHKFPRFDYFLGSRIAYSLAAIDDRNFEHFLPFLLSGSEGLAPCELLERIGVPAPAPNVMCDLGLSAETPITPDLRGRVAEFLYAYRWQILQVCQSNRRALFNYLRQIGLENGRRVALVDVGWSGTTQEAFEQAVRPLMNLETVGYYFCLADTPERARRDQTQKMSALISSASTSAETVACMYTNRVAVELFFSAPHHSIIGLQPGNPVYALEDAGRGAKDDLQGISNAICQGMQCFAEFYYPLKERLGLRNTPQQIAWPMIELASTKSWSSMPLIQRLRNIDAWGSSRHRTLTINDYLDV</sequence>
<dbReference type="RefSeq" id="WP_151662853.1">
    <property type="nucleotide sequence ID" value="NZ_WBWN01000031.1"/>
</dbReference>
<dbReference type="InterPro" id="IPR023214">
    <property type="entry name" value="HAD_sf"/>
</dbReference>
<protein>
    <submittedName>
        <fullName evidence="1">Haloacid dehalogenase</fullName>
    </submittedName>
</protein>
<dbReference type="SUPFAM" id="SSF56784">
    <property type="entry name" value="HAD-like"/>
    <property type="match status" value="1"/>
</dbReference>
<dbReference type="InterPro" id="IPR036412">
    <property type="entry name" value="HAD-like_sf"/>
</dbReference>
<name>A0A6L3YYI1_BRUAN</name>
<organism evidence="1 2">
    <name type="scientific">Brucella anthropi</name>
    <name type="common">Ochrobactrum anthropi</name>
    <dbReference type="NCBI Taxonomy" id="529"/>
    <lineage>
        <taxon>Bacteria</taxon>
        <taxon>Pseudomonadati</taxon>
        <taxon>Pseudomonadota</taxon>
        <taxon>Alphaproteobacteria</taxon>
        <taxon>Hyphomicrobiales</taxon>
        <taxon>Brucellaceae</taxon>
        <taxon>Brucella/Ochrobactrum group</taxon>
        <taxon>Brucella</taxon>
    </lineage>
</organism>